<gene>
    <name evidence="2" type="ORF">ID128_04705</name>
</gene>
<dbReference type="Proteomes" id="UP000516514">
    <property type="component" value="Chromosome"/>
</dbReference>
<dbReference type="AlphaFoldDB" id="A0A7L7YRZ9"/>
<reference evidence="2 3" key="1">
    <citation type="submission" date="2020-09" db="EMBL/GenBank/DDBJ databases">
        <title>An Earliest Endosymbiont, Wolbachia massiliensis sp. nov., Strain PL13 From the Bed Bug (Cimex hemipterius), Type strain of a New supergroup T.</title>
        <authorList>
            <person name="Laidoudi Y."/>
            <person name="Levasseur A."/>
            <person name="Medkour H."/>
            <person name="Maaloum M."/>
            <person name="BenKhedher M."/>
            <person name="Sambou M."/>
            <person name="Bassene H."/>
            <person name="Davoust B."/>
            <person name="Fenollar F."/>
            <person name="Raoult D."/>
            <person name="Mediannikov O."/>
        </authorList>
    </citation>
    <scope>NUCLEOTIDE SEQUENCE [LARGE SCALE GENOMIC DNA]</scope>
    <source>
        <strain evidence="2 3">PL13</strain>
    </source>
</reference>
<evidence type="ECO:0000313" key="2">
    <source>
        <dbReference type="EMBL" id="QOD38091.1"/>
    </source>
</evidence>
<dbReference type="RefSeq" id="WP_191110911.1">
    <property type="nucleotide sequence ID" value="NZ_CP061738.1"/>
</dbReference>
<organism evidence="2 3">
    <name type="scientific">Candidatus Wolbachia massiliensis</name>
    <dbReference type="NCBI Taxonomy" id="1845000"/>
    <lineage>
        <taxon>Bacteria</taxon>
        <taxon>Pseudomonadati</taxon>
        <taxon>Pseudomonadota</taxon>
        <taxon>Alphaproteobacteria</taxon>
        <taxon>Rickettsiales</taxon>
        <taxon>Anaplasmataceae</taxon>
        <taxon>Wolbachieae</taxon>
        <taxon>Wolbachia</taxon>
    </lineage>
</organism>
<evidence type="ECO:0000313" key="3">
    <source>
        <dbReference type="Proteomes" id="UP000516514"/>
    </source>
</evidence>
<dbReference type="KEGG" id="wms:ID128_04705"/>
<keyword evidence="3" id="KW-1185">Reference proteome</keyword>
<dbReference type="EMBL" id="CP061738">
    <property type="protein sequence ID" value="QOD38091.1"/>
    <property type="molecule type" value="Genomic_DNA"/>
</dbReference>
<name>A0A7L7YRZ9_9RICK</name>
<accession>A0A7L7YRZ9</accession>
<protein>
    <submittedName>
        <fullName evidence="2">Uncharacterized protein</fullName>
    </submittedName>
</protein>
<sequence length="47" mass="5361">MQFEPTWRPDTGIYKQDGSASMMSLDLLQNSVKDGKVRKRGMRSEGK</sequence>
<evidence type="ECO:0000256" key="1">
    <source>
        <dbReference type="SAM" id="MobiDB-lite"/>
    </source>
</evidence>
<feature type="region of interest" description="Disordered" evidence="1">
    <location>
        <begin position="25"/>
        <end position="47"/>
    </location>
</feature>
<proteinExistence type="predicted"/>